<evidence type="ECO:0000256" key="1">
    <source>
        <dbReference type="SAM" id="MobiDB-lite"/>
    </source>
</evidence>
<reference evidence="3" key="1">
    <citation type="submission" date="2016-06" db="EMBL/GenBank/DDBJ databases">
        <title>Parallel loss of symbiosis genes in relatives of nitrogen-fixing non-legume Parasponia.</title>
        <authorList>
            <person name="Van Velzen R."/>
            <person name="Holmer R."/>
            <person name="Bu F."/>
            <person name="Rutten L."/>
            <person name="Van Zeijl A."/>
            <person name="Liu W."/>
            <person name="Santuari L."/>
            <person name="Cao Q."/>
            <person name="Sharma T."/>
            <person name="Shen D."/>
            <person name="Roswanjaya Y."/>
            <person name="Wardhani T."/>
            <person name="Kalhor M.S."/>
            <person name="Jansen J."/>
            <person name="Van den Hoogen J."/>
            <person name="Gungor B."/>
            <person name="Hartog M."/>
            <person name="Hontelez J."/>
            <person name="Verver J."/>
            <person name="Yang W.-C."/>
            <person name="Schijlen E."/>
            <person name="Repin R."/>
            <person name="Schilthuizen M."/>
            <person name="Schranz E."/>
            <person name="Heidstra R."/>
            <person name="Miyata K."/>
            <person name="Fedorova E."/>
            <person name="Kohlen W."/>
            <person name="Bisseling T."/>
            <person name="Smit S."/>
            <person name="Geurts R."/>
        </authorList>
    </citation>
    <scope>NUCLEOTIDE SEQUENCE [LARGE SCALE GENOMIC DNA]</scope>
    <source>
        <strain evidence="3">cv. WU1-14</strain>
    </source>
</reference>
<gene>
    <name evidence="2" type="ORF">PanWU01x14_330000</name>
</gene>
<dbReference type="EMBL" id="JXTB01000577">
    <property type="protein sequence ID" value="PON36240.1"/>
    <property type="molecule type" value="Genomic_DNA"/>
</dbReference>
<dbReference type="AlphaFoldDB" id="A0A2P5AI92"/>
<proteinExistence type="predicted"/>
<keyword evidence="3" id="KW-1185">Reference proteome</keyword>
<feature type="compositionally biased region" description="Polar residues" evidence="1">
    <location>
        <begin position="99"/>
        <end position="110"/>
    </location>
</feature>
<evidence type="ECO:0000313" key="2">
    <source>
        <dbReference type="EMBL" id="PON36240.1"/>
    </source>
</evidence>
<organism evidence="2 3">
    <name type="scientific">Parasponia andersonii</name>
    <name type="common">Sponia andersonii</name>
    <dbReference type="NCBI Taxonomy" id="3476"/>
    <lineage>
        <taxon>Eukaryota</taxon>
        <taxon>Viridiplantae</taxon>
        <taxon>Streptophyta</taxon>
        <taxon>Embryophyta</taxon>
        <taxon>Tracheophyta</taxon>
        <taxon>Spermatophyta</taxon>
        <taxon>Magnoliopsida</taxon>
        <taxon>eudicotyledons</taxon>
        <taxon>Gunneridae</taxon>
        <taxon>Pentapetalae</taxon>
        <taxon>rosids</taxon>
        <taxon>fabids</taxon>
        <taxon>Rosales</taxon>
        <taxon>Cannabaceae</taxon>
        <taxon>Parasponia</taxon>
    </lineage>
</organism>
<evidence type="ECO:0000313" key="3">
    <source>
        <dbReference type="Proteomes" id="UP000237105"/>
    </source>
</evidence>
<accession>A0A2P5AI92</accession>
<name>A0A2P5AI92_PARAD</name>
<dbReference type="Proteomes" id="UP000237105">
    <property type="component" value="Unassembled WGS sequence"/>
</dbReference>
<protein>
    <submittedName>
        <fullName evidence="2">Uncharacterized protein</fullName>
    </submittedName>
</protein>
<feature type="compositionally biased region" description="Low complexity" evidence="1">
    <location>
        <begin position="87"/>
        <end position="98"/>
    </location>
</feature>
<feature type="region of interest" description="Disordered" evidence="1">
    <location>
        <begin position="86"/>
        <end position="129"/>
    </location>
</feature>
<comment type="caution">
    <text evidence="2">The sequence shown here is derived from an EMBL/GenBank/DDBJ whole genome shotgun (WGS) entry which is preliminary data.</text>
</comment>
<sequence>MDNHWLLLKILNPKWKEVALDLKLWADEVAIPIDLIETNEHNANLAQDFKHPSIAATTDILNNEEHVLPCHTNLSSENIAHVFDHTGSSSVKGSKSDSLNTSDLSPTKVFTSHDEGWQKVQSCKKKKAP</sequence>